<dbReference type="EMBL" id="BMAU01021308">
    <property type="protein sequence ID" value="GFY11814.1"/>
    <property type="molecule type" value="Genomic_DNA"/>
</dbReference>
<gene>
    <name evidence="1" type="ORF">TNCV_1530061</name>
</gene>
<evidence type="ECO:0000313" key="1">
    <source>
        <dbReference type="EMBL" id="GFY11814.1"/>
    </source>
</evidence>
<evidence type="ECO:0000313" key="2">
    <source>
        <dbReference type="Proteomes" id="UP000887159"/>
    </source>
</evidence>
<sequence>MIMCVQPQLRKAKAFWSLFNDKKIIDADSDDKNEMNNAAPVSRSFEKRNVMKSMRSVLDAHSKGLTESVKKRNLNFAGETQRTPYKGAAGLHGSVDHSLRTAKEIYSSPSVYRNAPRMKK</sequence>
<reference evidence="1" key="1">
    <citation type="submission" date="2020-08" db="EMBL/GenBank/DDBJ databases">
        <title>Multicomponent nature underlies the extraordinary mechanical properties of spider dragline silk.</title>
        <authorList>
            <person name="Kono N."/>
            <person name="Nakamura H."/>
            <person name="Mori M."/>
            <person name="Yoshida Y."/>
            <person name="Ohtoshi R."/>
            <person name="Malay A.D."/>
            <person name="Moran D.A.P."/>
            <person name="Tomita M."/>
            <person name="Numata K."/>
            <person name="Arakawa K."/>
        </authorList>
    </citation>
    <scope>NUCLEOTIDE SEQUENCE</scope>
</reference>
<proteinExistence type="predicted"/>
<accession>A0A8X6VLG9</accession>
<name>A0A8X6VLG9_TRICX</name>
<keyword evidence="2" id="KW-1185">Reference proteome</keyword>
<dbReference type="AlphaFoldDB" id="A0A8X6VLG9"/>
<protein>
    <submittedName>
        <fullName evidence="1">Uncharacterized protein</fullName>
    </submittedName>
</protein>
<comment type="caution">
    <text evidence="1">The sequence shown here is derived from an EMBL/GenBank/DDBJ whole genome shotgun (WGS) entry which is preliminary data.</text>
</comment>
<organism evidence="1 2">
    <name type="scientific">Trichonephila clavipes</name>
    <name type="common">Golden silk orbweaver</name>
    <name type="synonym">Nephila clavipes</name>
    <dbReference type="NCBI Taxonomy" id="2585209"/>
    <lineage>
        <taxon>Eukaryota</taxon>
        <taxon>Metazoa</taxon>
        <taxon>Ecdysozoa</taxon>
        <taxon>Arthropoda</taxon>
        <taxon>Chelicerata</taxon>
        <taxon>Arachnida</taxon>
        <taxon>Araneae</taxon>
        <taxon>Araneomorphae</taxon>
        <taxon>Entelegynae</taxon>
        <taxon>Araneoidea</taxon>
        <taxon>Nephilidae</taxon>
        <taxon>Trichonephila</taxon>
    </lineage>
</organism>
<dbReference type="Proteomes" id="UP000887159">
    <property type="component" value="Unassembled WGS sequence"/>
</dbReference>